<accession>A0A4S2H4W3</accession>
<dbReference type="OrthoDB" id="7311517at2"/>
<feature type="transmembrane region" description="Helical" evidence="1">
    <location>
        <begin position="54"/>
        <end position="73"/>
    </location>
</feature>
<dbReference type="AlphaFoldDB" id="A0A4S2H4W3"/>
<evidence type="ECO:0000313" key="4">
    <source>
        <dbReference type="Proteomes" id="UP000308054"/>
    </source>
</evidence>
<evidence type="ECO:0000259" key="2">
    <source>
        <dbReference type="Pfam" id="PF09718"/>
    </source>
</evidence>
<protein>
    <submittedName>
        <fullName evidence="3">Phage tail tape measure protein</fullName>
    </submittedName>
</protein>
<reference evidence="3 4" key="1">
    <citation type="journal article" date="2017" name="Int. J. Syst. Evol. Microbiol.">
        <title>Marinicauda algicola sp. nov., isolated from a marine red alga Rhodosorus marinus.</title>
        <authorList>
            <person name="Jeong S.E."/>
            <person name="Jeon S.H."/>
            <person name="Chun B.H."/>
            <person name="Kim D.W."/>
            <person name="Jeon C.O."/>
        </authorList>
    </citation>
    <scope>NUCLEOTIDE SEQUENCE [LARGE SCALE GENOMIC DNA]</scope>
    <source>
        <strain evidence="3 4">JCM 31718</strain>
    </source>
</reference>
<dbReference type="InterPro" id="IPR006431">
    <property type="entry name" value="Phage_tape_meas_C"/>
</dbReference>
<dbReference type="EMBL" id="SRXW01000001">
    <property type="protein sequence ID" value="TGY90715.1"/>
    <property type="molecule type" value="Genomic_DNA"/>
</dbReference>
<keyword evidence="1" id="KW-1133">Transmembrane helix</keyword>
<organism evidence="3 4">
    <name type="scientific">Marinicauda algicola</name>
    <dbReference type="NCBI Taxonomy" id="2029849"/>
    <lineage>
        <taxon>Bacteria</taxon>
        <taxon>Pseudomonadati</taxon>
        <taxon>Pseudomonadota</taxon>
        <taxon>Alphaproteobacteria</taxon>
        <taxon>Maricaulales</taxon>
        <taxon>Maricaulaceae</taxon>
        <taxon>Marinicauda</taxon>
    </lineage>
</organism>
<evidence type="ECO:0000256" key="1">
    <source>
        <dbReference type="SAM" id="Phobius"/>
    </source>
</evidence>
<keyword evidence="1" id="KW-0812">Transmembrane</keyword>
<sequence length="829" mass="83591">MAEKRVSVRLAVVGGREVRAELQGIGDAGEQGMRRLSREMDAANTRVAAFYRRLQIAAAAAAAAFVAGAAAMIRSGLQVVDAQAKLAQSLGTTVESIQVLERAGELAGVSMSGIEQATKDLTRRLSQAAAGTGPAVAALERLGLSASALLALPLDERVGRINQAIEDFVPAAERAAVAGQLFGEEGSIAISRIDTATLRQATQDVRDFGVVVSEQDADQIERTNDAISRLGLIWRGLSNQLAVAAAPALEAVADALAAISRTTAPLGQGIRLLFDNIGRLASIAAAFAAFIAGRWVAGMVVAAASVRGLATALVFLRGALIRTGIGALIVAAGELIYQFGRLVQATGGFGAALGLLGDVAAEVWDRIGLLAGVLKALIDAAWSGIQASIADALQASLEAVVAFGNRTIGAFQGAFDAMVAIWSNLPRAIGDLTIQAANALVAGLESMLGGAVDGINALLEGVNAGLAAIGIERAIELVPDVDLGRIENEFAGAASRAGNAARDAFAAAFETDTFATPDFDLSAFAADARAAADSARETATALGELGGAPLASIAALREAMAGANTEIDNAAGATERLDEAFAAIGGAGGDAAGDGEGSAGSAARAAEASRAAGEAAATAATQAATGWAAVREELSRYASEAMDWGKGLGSALTSAFRSAEDAIASFVTGGKIDFKALADSILADITRIAVRSAILGPLANALGGGGGGLLGGLFGSGGGLFAGIFHQGGVAGGPAQQRLVPAFAFAGAPRFHDGGLAGLRADEVPAILQRGEMVLSRAQLAAIGAARETRSPVNVVMNISTPDAGSFRYAQGQIAADAARAMERARRNL</sequence>
<dbReference type="Pfam" id="PF09718">
    <property type="entry name" value="Tape_meas_lam_C"/>
    <property type="match status" value="1"/>
</dbReference>
<comment type="caution">
    <text evidence="3">The sequence shown here is derived from an EMBL/GenBank/DDBJ whole genome shotgun (WGS) entry which is preliminary data.</text>
</comment>
<feature type="transmembrane region" description="Helical" evidence="1">
    <location>
        <begin position="309"/>
        <end position="332"/>
    </location>
</feature>
<keyword evidence="1" id="KW-0472">Membrane</keyword>
<feature type="domain" description="Bacteriophage tail tape measure C-terminal" evidence="2">
    <location>
        <begin position="627"/>
        <end position="699"/>
    </location>
</feature>
<keyword evidence="4" id="KW-1185">Reference proteome</keyword>
<feature type="transmembrane region" description="Helical" evidence="1">
    <location>
        <begin position="280"/>
        <end position="303"/>
    </location>
</feature>
<evidence type="ECO:0000313" key="3">
    <source>
        <dbReference type="EMBL" id="TGY90715.1"/>
    </source>
</evidence>
<dbReference type="RefSeq" id="WP_135995208.1">
    <property type="nucleotide sequence ID" value="NZ_CP071057.1"/>
</dbReference>
<proteinExistence type="predicted"/>
<dbReference type="Proteomes" id="UP000308054">
    <property type="component" value="Unassembled WGS sequence"/>
</dbReference>
<gene>
    <name evidence="3" type="ORF">E5163_06290</name>
</gene>
<name>A0A4S2H4W3_9PROT</name>